<reference evidence="9 10" key="1">
    <citation type="journal article" date="2005" name="Nucleic Acids Res.">
        <title>Genomic blueprint of Hahella chejuensis, a marine microbe producing an algicidal agent.</title>
        <authorList>
            <person name="Jeong H."/>
            <person name="Yim J.H."/>
            <person name="Lee C."/>
            <person name="Choi S.-H."/>
            <person name="Park Y.K."/>
            <person name="Yoon S.H."/>
            <person name="Hur C.-G."/>
            <person name="Kang H.-Y."/>
            <person name="Kim D."/>
            <person name="Lee H.H."/>
            <person name="Park K.H."/>
            <person name="Park S.-H."/>
            <person name="Park H.-S."/>
            <person name="Lee H.K."/>
            <person name="Oh T.K."/>
            <person name="Kim J.F."/>
        </authorList>
    </citation>
    <scope>NUCLEOTIDE SEQUENCE [LARGE SCALE GENOMIC DNA]</scope>
    <source>
        <strain evidence="9 10">KCTC 2396</strain>
    </source>
</reference>
<dbReference type="PANTHER" id="PTHR13615">
    <property type="entry name" value="GLYCOSYLTRANSFERASE-LIKE 1"/>
    <property type="match status" value="1"/>
</dbReference>
<dbReference type="OrthoDB" id="9792163at2"/>
<dbReference type="RefSeq" id="WP_011395538.1">
    <property type="nucleotide sequence ID" value="NC_007645.1"/>
</dbReference>
<name>Q2SLK8_HAHCH</name>
<keyword evidence="3 9" id="KW-0808">Transferase</keyword>
<comment type="similarity">
    <text evidence="1">Belongs to the glycosyltransferase group 1 family. Glycosyltransferase 4 subfamily.</text>
</comment>
<dbReference type="InterPro" id="IPR051862">
    <property type="entry name" value="GT-like_domain_containing_1"/>
</dbReference>
<evidence type="ECO:0000256" key="5">
    <source>
        <dbReference type="ARBA" id="ARBA00044539"/>
    </source>
</evidence>
<accession>Q2SLK8</accession>
<protein>
    <recommendedName>
        <fullName evidence="5">tRNA-queuosine alpha-mannosyltransferase</fullName>
        <ecNumber evidence="4">2.4.1.110</ecNumber>
    </recommendedName>
</protein>
<dbReference type="PANTHER" id="PTHR13615:SF3">
    <property type="entry name" value="GLYCOSYLTRANSFERASE-LIKE DOMAIN-CONTAINING PROTEIN 1"/>
    <property type="match status" value="1"/>
</dbReference>
<evidence type="ECO:0000313" key="9">
    <source>
        <dbReference type="EMBL" id="ABC28466.1"/>
    </source>
</evidence>
<dbReference type="InterPro" id="IPR022701">
    <property type="entry name" value="QTMAN_N"/>
</dbReference>
<evidence type="ECO:0000256" key="2">
    <source>
        <dbReference type="ARBA" id="ARBA00022676"/>
    </source>
</evidence>
<dbReference type="EC" id="2.4.1.110" evidence="4"/>
<dbReference type="eggNOG" id="COG0438">
    <property type="taxonomic scope" value="Bacteria"/>
</dbReference>
<keyword evidence="2" id="KW-0328">Glycosyltransferase</keyword>
<dbReference type="HOGENOM" id="CLU_033439_1_0_6"/>
<evidence type="ECO:0000259" key="7">
    <source>
        <dbReference type="Pfam" id="PF00534"/>
    </source>
</evidence>
<gene>
    <name evidence="9" type="ordered locus">HCH_01609</name>
</gene>
<dbReference type="Pfam" id="PF00534">
    <property type="entry name" value="Glycos_transf_1"/>
    <property type="match status" value="1"/>
</dbReference>
<dbReference type="Gene3D" id="3.40.50.2000">
    <property type="entry name" value="Glycogen Phosphorylase B"/>
    <property type="match status" value="2"/>
</dbReference>
<dbReference type="SUPFAM" id="SSF53756">
    <property type="entry name" value="UDP-Glycosyltransferase/glycogen phosphorylase"/>
    <property type="match status" value="1"/>
</dbReference>
<comment type="catalytic activity">
    <reaction evidence="6">
        <text>queuosine(34) in tRNA(Asp) + GDP-alpha-D-mannose = O-4''-alpha-D-mannosylqueuosine(34) in tRNA(Asp) + GDP + H(+)</text>
        <dbReference type="Rhea" id="RHEA:12885"/>
        <dbReference type="Rhea" id="RHEA-COMP:18572"/>
        <dbReference type="Rhea" id="RHEA-COMP:18581"/>
        <dbReference type="ChEBI" id="CHEBI:15378"/>
        <dbReference type="ChEBI" id="CHEBI:57527"/>
        <dbReference type="ChEBI" id="CHEBI:58189"/>
        <dbReference type="ChEBI" id="CHEBI:194431"/>
        <dbReference type="ChEBI" id="CHEBI:194442"/>
        <dbReference type="EC" id="2.4.1.110"/>
    </reaction>
    <physiologicalReaction direction="left-to-right" evidence="6">
        <dbReference type="Rhea" id="RHEA:12886"/>
    </physiologicalReaction>
</comment>
<dbReference type="STRING" id="349521.HCH_01609"/>
<organism evidence="9 10">
    <name type="scientific">Hahella chejuensis (strain KCTC 2396)</name>
    <dbReference type="NCBI Taxonomy" id="349521"/>
    <lineage>
        <taxon>Bacteria</taxon>
        <taxon>Pseudomonadati</taxon>
        <taxon>Pseudomonadota</taxon>
        <taxon>Gammaproteobacteria</taxon>
        <taxon>Oceanospirillales</taxon>
        <taxon>Hahellaceae</taxon>
        <taxon>Hahella</taxon>
    </lineage>
</organism>
<evidence type="ECO:0000256" key="4">
    <source>
        <dbReference type="ARBA" id="ARBA00044517"/>
    </source>
</evidence>
<dbReference type="EMBL" id="CP000155">
    <property type="protein sequence ID" value="ABC28466.1"/>
    <property type="molecule type" value="Genomic_DNA"/>
</dbReference>
<dbReference type="InterPro" id="IPR001296">
    <property type="entry name" value="Glyco_trans_1"/>
</dbReference>
<feature type="domain" description="tRNA-queuosine alpha-mannosyltransferase N-terminal" evidence="8">
    <location>
        <begin position="3"/>
        <end position="172"/>
    </location>
</feature>
<evidence type="ECO:0000313" key="10">
    <source>
        <dbReference type="Proteomes" id="UP000000238"/>
    </source>
</evidence>
<keyword evidence="10" id="KW-1185">Reference proteome</keyword>
<evidence type="ECO:0000259" key="8">
    <source>
        <dbReference type="Pfam" id="PF12038"/>
    </source>
</evidence>
<evidence type="ECO:0000256" key="3">
    <source>
        <dbReference type="ARBA" id="ARBA00022679"/>
    </source>
</evidence>
<feature type="domain" description="Glycosyl transferase family 1" evidence="7">
    <location>
        <begin position="183"/>
        <end position="304"/>
    </location>
</feature>
<dbReference type="KEGG" id="hch:HCH_01609"/>
<proteinExistence type="inferred from homology"/>
<dbReference type="Proteomes" id="UP000000238">
    <property type="component" value="Chromosome"/>
</dbReference>
<evidence type="ECO:0000256" key="6">
    <source>
        <dbReference type="ARBA" id="ARBA00048439"/>
    </source>
</evidence>
<dbReference type="CAZy" id="GT4">
    <property type="family name" value="Glycosyltransferase Family 4"/>
</dbReference>
<dbReference type="AlphaFoldDB" id="Q2SLK8"/>
<evidence type="ECO:0000256" key="1">
    <source>
        <dbReference type="ARBA" id="ARBA00009481"/>
    </source>
</evidence>
<dbReference type="Pfam" id="PF12038">
    <property type="entry name" value="QTMAN_N"/>
    <property type="match status" value="1"/>
</dbReference>
<sequence length="354" mass="40680">MMKILLLSAYDIDSHKRWRLGLTAVFPEHEWIVLSLPPRFFRWRIRGAPISWSLYENEALRGAYDLIVATSMADVATLRGVYPNLARVPLLVYFHENQLAYPCSGAQHDSIDPAMVNIYAALAADSVVFNTTFNQASFLAGLESLIARLPDAVDAELCRRIRDKSRVIPVPLEDELWRFAGEEKGDEPLTIAWNHRVEYDKGVDDLLKILRRLRERTHDFRLILLGRRFRQAPHAWGQLQEEFAAHLLFDGYAESREEYWRWLSRAHVALSTAQHEFQGLAVMEAAALGCAPVTPDRLSYPELFPQCRRYQNEAEAVELLLDARSRRVCDMREYGWSAMRDVYADVLSATADRS</sequence>
<dbReference type="GO" id="GO:0016438">
    <property type="term" value="F:tRNA-queuosine(34) beta-mannosyltransferase activity"/>
    <property type="evidence" value="ECO:0007669"/>
    <property type="project" value="UniProtKB-EC"/>
</dbReference>